<dbReference type="PANTHER" id="PTHR21248:SF22">
    <property type="entry name" value="PHOSPHOLIPASE D"/>
    <property type="match status" value="1"/>
</dbReference>
<keyword evidence="15" id="KW-1185">Reference proteome</keyword>
<organism evidence="14 15">
    <name type="scientific">Pararhodobacter zhoushanensis</name>
    <dbReference type="NCBI Taxonomy" id="2479545"/>
    <lineage>
        <taxon>Bacteria</taxon>
        <taxon>Pseudomonadati</taxon>
        <taxon>Pseudomonadota</taxon>
        <taxon>Alphaproteobacteria</taxon>
        <taxon>Rhodobacterales</taxon>
        <taxon>Paracoccaceae</taxon>
        <taxon>Pararhodobacter</taxon>
    </lineage>
</organism>
<dbReference type="SMART" id="SM00155">
    <property type="entry name" value="PLDc"/>
    <property type="match status" value="1"/>
</dbReference>
<keyword evidence="8 12" id="KW-1133">Transmembrane helix</keyword>
<evidence type="ECO:0000256" key="6">
    <source>
        <dbReference type="ARBA" id="ARBA00022525"/>
    </source>
</evidence>
<name>A0ABT3H2D8_9RHOB</name>
<evidence type="ECO:0000256" key="3">
    <source>
        <dbReference type="ARBA" id="ARBA00004651"/>
    </source>
</evidence>
<gene>
    <name evidence="14" type="ORF">OKW52_17355</name>
</gene>
<evidence type="ECO:0000259" key="13">
    <source>
        <dbReference type="PROSITE" id="PS50035"/>
    </source>
</evidence>
<evidence type="ECO:0000256" key="11">
    <source>
        <dbReference type="SAM" id="MobiDB-lite"/>
    </source>
</evidence>
<feature type="region of interest" description="Disordered" evidence="11">
    <location>
        <begin position="393"/>
        <end position="417"/>
    </location>
</feature>
<evidence type="ECO:0000256" key="9">
    <source>
        <dbReference type="ARBA" id="ARBA00023136"/>
    </source>
</evidence>
<dbReference type="InterPro" id="IPR025202">
    <property type="entry name" value="PLD-like_dom"/>
</dbReference>
<keyword evidence="5" id="KW-1003">Cell membrane</keyword>
<evidence type="ECO:0000256" key="1">
    <source>
        <dbReference type="ARBA" id="ARBA00003145"/>
    </source>
</evidence>
<feature type="transmembrane region" description="Helical" evidence="12">
    <location>
        <begin position="38"/>
        <end position="57"/>
    </location>
</feature>
<feature type="transmembrane region" description="Helical" evidence="12">
    <location>
        <begin position="6"/>
        <end position="26"/>
    </location>
</feature>
<comment type="subcellular location">
    <subcellularLocation>
        <location evidence="3">Cell membrane</location>
        <topology evidence="3">Multi-pass membrane protein</topology>
    </subcellularLocation>
    <subcellularLocation>
        <location evidence="2">Secreted</location>
    </subcellularLocation>
</comment>
<dbReference type="InterPro" id="IPR001736">
    <property type="entry name" value="PLipase_D/transphosphatidylase"/>
</dbReference>
<evidence type="ECO:0000256" key="8">
    <source>
        <dbReference type="ARBA" id="ARBA00022989"/>
    </source>
</evidence>
<dbReference type="EMBL" id="JAPDFL010000001">
    <property type="protein sequence ID" value="MCW1933972.1"/>
    <property type="molecule type" value="Genomic_DNA"/>
</dbReference>
<keyword evidence="6" id="KW-0964">Secreted</keyword>
<protein>
    <recommendedName>
        <fullName evidence="4">Phospholipase D</fullName>
    </recommendedName>
    <alternativeName>
        <fullName evidence="10">Choline phosphatase</fullName>
    </alternativeName>
</protein>
<dbReference type="Pfam" id="PF13396">
    <property type="entry name" value="PLDc_N"/>
    <property type="match status" value="1"/>
</dbReference>
<dbReference type="PROSITE" id="PS50035">
    <property type="entry name" value="PLD"/>
    <property type="match status" value="1"/>
</dbReference>
<evidence type="ECO:0000256" key="12">
    <source>
        <dbReference type="SAM" id="Phobius"/>
    </source>
</evidence>
<dbReference type="Pfam" id="PF13091">
    <property type="entry name" value="PLDc_2"/>
    <property type="match status" value="1"/>
</dbReference>
<comment type="caution">
    <text evidence="14">The sequence shown here is derived from an EMBL/GenBank/DDBJ whole genome shotgun (WGS) entry which is preliminary data.</text>
</comment>
<evidence type="ECO:0000256" key="7">
    <source>
        <dbReference type="ARBA" id="ARBA00022692"/>
    </source>
</evidence>
<comment type="function">
    <text evidence="1">Could be a virulence factor.</text>
</comment>
<dbReference type="Gene3D" id="3.30.870.10">
    <property type="entry name" value="Endonuclease Chain A"/>
    <property type="match status" value="2"/>
</dbReference>
<evidence type="ECO:0000256" key="5">
    <source>
        <dbReference type="ARBA" id="ARBA00022475"/>
    </source>
</evidence>
<keyword evidence="7 12" id="KW-0812">Transmembrane</keyword>
<proteinExistence type="predicted"/>
<evidence type="ECO:0000313" key="14">
    <source>
        <dbReference type="EMBL" id="MCW1933972.1"/>
    </source>
</evidence>
<dbReference type="CDD" id="cd09152">
    <property type="entry name" value="PLDc_EcCLS_like_1"/>
    <property type="match status" value="1"/>
</dbReference>
<dbReference type="InterPro" id="IPR027379">
    <property type="entry name" value="CLS_N"/>
</dbReference>
<dbReference type="SUPFAM" id="SSF56024">
    <property type="entry name" value="Phospholipase D/nuclease"/>
    <property type="match status" value="2"/>
</dbReference>
<reference evidence="14 15" key="1">
    <citation type="submission" date="2022-10" db="EMBL/GenBank/DDBJ databases">
        <title>Pararhodobacter sp. nov., isolated from marine algae.</title>
        <authorList>
            <person name="Choi B.J."/>
            <person name="Kim J.M."/>
            <person name="Lee J.K."/>
            <person name="Choi D.G."/>
            <person name="Jeon C.O."/>
        </authorList>
    </citation>
    <scope>NUCLEOTIDE SEQUENCE [LARGE SCALE GENOMIC DNA]</scope>
    <source>
        <strain evidence="14 15">ZQ420</strain>
    </source>
</reference>
<keyword evidence="9 12" id="KW-0472">Membrane</keyword>
<feature type="domain" description="PLD phosphodiesterase" evidence="13">
    <location>
        <begin position="215"/>
        <end position="242"/>
    </location>
</feature>
<accession>A0ABT3H2D8</accession>
<evidence type="ECO:0000313" key="15">
    <source>
        <dbReference type="Proteomes" id="UP001208938"/>
    </source>
</evidence>
<dbReference type="PANTHER" id="PTHR21248">
    <property type="entry name" value="CARDIOLIPIN SYNTHASE"/>
    <property type="match status" value="1"/>
</dbReference>
<evidence type="ECO:0000256" key="2">
    <source>
        <dbReference type="ARBA" id="ARBA00004613"/>
    </source>
</evidence>
<dbReference type="Proteomes" id="UP001208938">
    <property type="component" value="Unassembled WGS sequence"/>
</dbReference>
<evidence type="ECO:0000256" key="4">
    <source>
        <dbReference type="ARBA" id="ARBA00018392"/>
    </source>
</evidence>
<evidence type="ECO:0000256" key="10">
    <source>
        <dbReference type="ARBA" id="ARBA00029594"/>
    </source>
</evidence>
<sequence length="505" mass="53037">MGDPMSVWLTLTLHYTLQLGVLLRALTRPDREPASRLAWMLVILGVPVAGALLYLMLGEVSPGRRRSALMQKVRKALPVTVPGVDAPATLPAEARGAFARGAVVNGFAPVPGNTARLLGDSDAAIDAMVADIDAARSSVHVLVYIWLDDANGGKLMAALARAAQRGVVCRVMVDGLGSRRLLRCERFRAMQAAGVKTGVAFSTRWAAARLLLGRIDIRNHRKLFVIDGQIAYVGSQNCADPAFAIKAAYGPWVDIMLRFEGPVVWQTQALFAADWMGQGGDDMAALLAAPAPPVAGGFPALVFGSGPDLSVNAVPDVVGLLLAAAQDEVVISTPYFVPTQGLQEQLRATALRGVRVVLILPARNDLAHGGLGEPRGLCVADRRGRGHSRIHAGAVARQDADGGWRAGPDRLGQSGPPQFRAELRELAAAGGRRGDRRDPRAPAGLSCAERGRARGCGCALVIGLAAAVQQCGDDQSGLVRPATEKPGVAVEQGTAGSVFQPFTNA</sequence>